<dbReference type="InterPro" id="IPR003960">
    <property type="entry name" value="ATPase_AAA_CS"/>
</dbReference>
<dbReference type="AlphaFoldDB" id="A0AAN0IQ84"/>
<organism evidence="8 9">
    <name type="scientific">Amphimedon queenslandica</name>
    <name type="common">Sponge</name>
    <dbReference type="NCBI Taxonomy" id="400682"/>
    <lineage>
        <taxon>Eukaryota</taxon>
        <taxon>Metazoa</taxon>
        <taxon>Porifera</taxon>
        <taxon>Demospongiae</taxon>
        <taxon>Heteroscleromorpha</taxon>
        <taxon>Haplosclerida</taxon>
        <taxon>Niphatidae</taxon>
        <taxon>Amphimedon</taxon>
    </lineage>
</organism>
<dbReference type="InterPro" id="IPR036427">
    <property type="entry name" value="Bromodomain-like_sf"/>
</dbReference>
<keyword evidence="9" id="KW-1185">Reference proteome</keyword>
<dbReference type="GO" id="GO:0042393">
    <property type="term" value="F:histone binding"/>
    <property type="evidence" value="ECO:0007669"/>
    <property type="project" value="TreeGrafter"/>
</dbReference>
<dbReference type="CDD" id="cd05528">
    <property type="entry name" value="Bromo_AAA"/>
    <property type="match status" value="1"/>
</dbReference>
<dbReference type="FunFam" id="1.10.8.60:FF:000016">
    <property type="entry name" value="ATPase family AAA domain-containing protein 2B"/>
    <property type="match status" value="1"/>
</dbReference>
<dbReference type="Gene3D" id="3.40.50.300">
    <property type="entry name" value="P-loop containing nucleotide triphosphate hydrolases"/>
    <property type="match status" value="1"/>
</dbReference>
<dbReference type="Pfam" id="PF17862">
    <property type="entry name" value="AAA_lid_3"/>
    <property type="match status" value="1"/>
</dbReference>
<dbReference type="InterPro" id="IPR003593">
    <property type="entry name" value="AAA+_ATPase"/>
</dbReference>
<dbReference type="InterPro" id="IPR001487">
    <property type="entry name" value="Bromodomain"/>
</dbReference>
<reference evidence="8" key="2">
    <citation type="submission" date="2024-06" db="UniProtKB">
        <authorList>
            <consortium name="EnsemblMetazoa"/>
        </authorList>
    </citation>
    <scope>IDENTIFICATION</scope>
</reference>
<proteinExistence type="inferred from homology"/>
<dbReference type="Pfam" id="PF00439">
    <property type="entry name" value="Bromodomain"/>
    <property type="match status" value="1"/>
</dbReference>
<dbReference type="GO" id="GO:0006337">
    <property type="term" value="P:nucleosome disassembly"/>
    <property type="evidence" value="ECO:0007669"/>
    <property type="project" value="TreeGrafter"/>
</dbReference>
<evidence type="ECO:0000256" key="4">
    <source>
        <dbReference type="ARBA" id="ARBA00023117"/>
    </source>
</evidence>
<dbReference type="SUPFAM" id="SSF52540">
    <property type="entry name" value="P-loop containing nucleoside triphosphate hydrolases"/>
    <property type="match status" value="2"/>
</dbReference>
<feature type="region of interest" description="Disordered" evidence="6">
    <location>
        <begin position="94"/>
        <end position="183"/>
    </location>
</feature>
<feature type="region of interest" description="Disordered" evidence="6">
    <location>
        <begin position="980"/>
        <end position="1081"/>
    </location>
</feature>
<dbReference type="PRINTS" id="PR00503">
    <property type="entry name" value="BROMODOMAIN"/>
</dbReference>
<feature type="compositionally biased region" description="Basic residues" evidence="6">
    <location>
        <begin position="127"/>
        <end position="139"/>
    </location>
</feature>
<dbReference type="PANTHER" id="PTHR23069:SF0">
    <property type="entry name" value="TAT-BINDING HOMOLOG 7"/>
    <property type="match status" value="1"/>
</dbReference>
<dbReference type="InterPro" id="IPR027417">
    <property type="entry name" value="P-loop_NTPase"/>
</dbReference>
<dbReference type="KEGG" id="aqu:100635413"/>
<dbReference type="Gene3D" id="1.20.920.10">
    <property type="entry name" value="Bromodomain-like"/>
    <property type="match status" value="1"/>
</dbReference>
<reference evidence="9" key="1">
    <citation type="journal article" date="2010" name="Nature">
        <title>The Amphimedon queenslandica genome and the evolution of animal complexity.</title>
        <authorList>
            <person name="Srivastava M."/>
            <person name="Simakov O."/>
            <person name="Chapman J."/>
            <person name="Fahey B."/>
            <person name="Gauthier M.E."/>
            <person name="Mitros T."/>
            <person name="Richards G.S."/>
            <person name="Conaco C."/>
            <person name="Dacre M."/>
            <person name="Hellsten U."/>
            <person name="Larroux C."/>
            <person name="Putnam N.H."/>
            <person name="Stanke M."/>
            <person name="Adamska M."/>
            <person name="Darling A."/>
            <person name="Degnan S.M."/>
            <person name="Oakley T.H."/>
            <person name="Plachetzki D.C."/>
            <person name="Zhai Y."/>
            <person name="Adamski M."/>
            <person name="Calcino A."/>
            <person name="Cummins S.F."/>
            <person name="Goodstein D.M."/>
            <person name="Harris C."/>
            <person name="Jackson D.J."/>
            <person name="Leys S.P."/>
            <person name="Shu S."/>
            <person name="Woodcroft B.J."/>
            <person name="Vervoort M."/>
            <person name="Kosik K.S."/>
            <person name="Manning G."/>
            <person name="Degnan B.M."/>
            <person name="Rokhsar D.S."/>
        </authorList>
    </citation>
    <scope>NUCLEOTIDE SEQUENCE [LARGE SCALE GENOMIC DNA]</scope>
</reference>
<keyword evidence="2" id="KW-0547">Nucleotide-binding</keyword>
<dbReference type="GO" id="GO:0005524">
    <property type="term" value="F:ATP binding"/>
    <property type="evidence" value="ECO:0007669"/>
    <property type="project" value="UniProtKB-KW"/>
</dbReference>
<dbReference type="GO" id="GO:0003682">
    <property type="term" value="F:chromatin binding"/>
    <property type="evidence" value="ECO:0007669"/>
    <property type="project" value="TreeGrafter"/>
</dbReference>
<dbReference type="GO" id="GO:0016887">
    <property type="term" value="F:ATP hydrolysis activity"/>
    <property type="evidence" value="ECO:0007669"/>
    <property type="project" value="InterPro"/>
</dbReference>
<evidence type="ECO:0000313" key="8">
    <source>
        <dbReference type="EnsemblMetazoa" id="XP_011407258.2"/>
    </source>
</evidence>
<evidence type="ECO:0000256" key="6">
    <source>
        <dbReference type="SAM" id="MobiDB-lite"/>
    </source>
</evidence>
<evidence type="ECO:0000256" key="2">
    <source>
        <dbReference type="ARBA" id="ARBA00022741"/>
    </source>
</evidence>
<dbReference type="InterPro" id="IPR045199">
    <property type="entry name" value="ATAD2-like"/>
</dbReference>
<evidence type="ECO:0000313" key="9">
    <source>
        <dbReference type="Proteomes" id="UP000007879"/>
    </source>
</evidence>
<dbReference type="Proteomes" id="UP000007879">
    <property type="component" value="Unassembled WGS sequence"/>
</dbReference>
<feature type="compositionally biased region" description="Polar residues" evidence="6">
    <location>
        <begin position="113"/>
        <end position="125"/>
    </location>
</feature>
<keyword evidence="4 5" id="KW-0103">Bromodomain</keyword>
<feature type="region of interest" description="Disordered" evidence="6">
    <location>
        <begin position="1"/>
        <end position="82"/>
    </location>
</feature>
<dbReference type="Pfam" id="PF00004">
    <property type="entry name" value="AAA"/>
    <property type="match status" value="1"/>
</dbReference>
<dbReference type="SMART" id="SM00382">
    <property type="entry name" value="AAA"/>
    <property type="match status" value="1"/>
</dbReference>
<dbReference type="SUPFAM" id="SSF47370">
    <property type="entry name" value="Bromodomain"/>
    <property type="match status" value="1"/>
</dbReference>
<feature type="compositionally biased region" description="Basic residues" evidence="6">
    <location>
        <begin position="156"/>
        <end position="166"/>
    </location>
</feature>
<accession>A0AAN0IQ84</accession>
<dbReference type="EnsemblMetazoa" id="XM_011408956.2">
    <property type="protein sequence ID" value="XP_011407258.2"/>
    <property type="gene ID" value="LOC100635413"/>
</dbReference>
<feature type="domain" description="Bromo" evidence="7">
    <location>
        <begin position="854"/>
        <end position="916"/>
    </location>
</feature>
<dbReference type="InterPro" id="IPR041569">
    <property type="entry name" value="AAA_lid_3"/>
</dbReference>
<evidence type="ECO:0000256" key="5">
    <source>
        <dbReference type="PROSITE-ProRule" id="PRU00035"/>
    </source>
</evidence>
<dbReference type="CDD" id="cd19517">
    <property type="entry name" value="RecA-like_Yta7-like"/>
    <property type="match status" value="1"/>
</dbReference>
<feature type="compositionally biased region" description="Polar residues" evidence="6">
    <location>
        <begin position="980"/>
        <end position="1003"/>
    </location>
</feature>
<dbReference type="PROSITE" id="PS50014">
    <property type="entry name" value="BROMODOMAIN_2"/>
    <property type="match status" value="1"/>
</dbReference>
<sequence>MTHYSLRGLQTEDSATATSVSNTNNNKGTSGKEEMEAKEEEQGEDEEGEEEEEEEVGGEEEEEEEEEEDEETGYYNLRKRRPVVYQYQPVIQVVEESPHKKQKNKRRKHSFSYHRSTGNGPSAYQVQRHRPSTLRHKTHQGSSTSSSDEDSDEARFKRRKKRSMKRSRSECLPMNFTQDDITTGPTRDRVAIGASLADINPMTIDRDTNFNSIGGLTGHIRSLKEMIVFPLLYPEVFETFHISPPRGVLFHGPPGCGKTLVARALANECSKEGRKVAFFMRKGADCLSKWVGESERQLRLLFDQAYQMRPSIIFFDEIDGLAPVRSTRQDQIHSSIVSTLLALMDGLDSRGEIVVIGATNRIDAIDPALRRPGRFDREFRFPLPSREDRLSILQIHTHHWSPPLKLSFLQELADQTVGYCGADLKSLCTEAALHSLRSHYPQIYNSSEKLLIDTSTIKLSASNFSSALRSIVPTAQRSTASPAAPLSDIVLPLLCRQFEEVLNVLLYVFPPSWKGIGKTLPKLKRERERLKERERTIATAGEDGSMLMGSGIEEIDMSKCVTDSFSFQKSQLNDQISNVFFDLDDIAQPDHSHSDPAHNTCITEDEAPDGNVTSTSPGGGACLDFSSHPHSLPSVFRPRILLIGQPGMGQSDHIAPAILNTFEDVSIHILNNNTLYTSATRTCEESLLHLFREATLTSPSVIFIPDLRSWWEGVSESLQYLLISVIKGLPHSLSVLVLATADCDYGDIPPLLTELFSSHHSCITIHSPSVTERALFLHDILMKKPTDLPPTKPINSSEVQFAELPVAPAPPPKELTDEEIAILSKQRQAVLRELRVFLRDATNKLLAERKFKEFTKPVDIEEVPDYFDIIKCPMDLSSVMKKIDEHRYNVPKEWLNDIDLITCNALEYNPEHDPDSRLLRHRAVALQDLAHSIFDHELSEDFEKQCNNMQDTFQRIGKGLPVPSPHEALTTHAVSHHLSSLSTPSGCISSNKLKLTSSTASNEPTRRSLRKMGINPESGGFPYYSPSKLRCGSNSSGATHPQDEEEESNEASRLNQDSAKTSTTDPKPTPVERSSEPGGDVGVQAVSRRLSFHGESSTKQSHGVTGDVLCNFNSYTPSLCSMSSHGETDTASNNLVLTIEEDRGREGNGMTQTVSLSPASQQELVVDNVRLSTLYDSVLEKTGGLSVDKLLQLHSHCSHIIFRHRMKADKTELLQDLEKCCDLFLRKNTSTQQ</sequence>
<dbReference type="SMART" id="SM00297">
    <property type="entry name" value="BROMO"/>
    <property type="match status" value="1"/>
</dbReference>
<dbReference type="FunFam" id="3.40.50.300:FF:000061">
    <property type="entry name" value="ATPase family, AAA domain-containing 2"/>
    <property type="match status" value="1"/>
</dbReference>
<feature type="compositionally biased region" description="Low complexity" evidence="6">
    <location>
        <begin position="14"/>
        <end position="26"/>
    </location>
</feature>
<keyword evidence="3" id="KW-0067">ATP-binding</keyword>
<comment type="similarity">
    <text evidence="1">Belongs to the AAA ATPase family.</text>
</comment>
<name>A0AAN0IQ84_AMPQE</name>
<evidence type="ECO:0000259" key="7">
    <source>
        <dbReference type="PROSITE" id="PS50014"/>
    </source>
</evidence>
<dbReference type="GeneID" id="100635413"/>
<feature type="compositionally biased region" description="Acidic residues" evidence="6">
    <location>
        <begin position="36"/>
        <end position="72"/>
    </location>
</feature>
<dbReference type="GO" id="GO:0005634">
    <property type="term" value="C:nucleus"/>
    <property type="evidence" value="ECO:0007669"/>
    <property type="project" value="TreeGrafter"/>
</dbReference>
<dbReference type="PROSITE" id="PS00633">
    <property type="entry name" value="BROMODOMAIN_1"/>
    <property type="match status" value="1"/>
</dbReference>
<protein>
    <recommendedName>
        <fullName evidence="7">Bromo domain-containing protein</fullName>
    </recommendedName>
</protein>
<dbReference type="GO" id="GO:0045815">
    <property type="term" value="P:transcription initiation-coupled chromatin remodeling"/>
    <property type="evidence" value="ECO:0007669"/>
    <property type="project" value="TreeGrafter"/>
</dbReference>
<dbReference type="InterPro" id="IPR003959">
    <property type="entry name" value="ATPase_AAA_core"/>
</dbReference>
<evidence type="ECO:0000256" key="1">
    <source>
        <dbReference type="ARBA" id="ARBA00006914"/>
    </source>
</evidence>
<dbReference type="PROSITE" id="PS00674">
    <property type="entry name" value="AAA"/>
    <property type="match status" value="1"/>
</dbReference>
<dbReference type="PANTHER" id="PTHR23069">
    <property type="entry name" value="AAA DOMAIN-CONTAINING"/>
    <property type="match status" value="1"/>
</dbReference>
<dbReference type="RefSeq" id="XP_011407258.2">
    <property type="nucleotide sequence ID" value="XM_011408956.2"/>
</dbReference>
<feature type="compositionally biased region" description="Polar residues" evidence="6">
    <location>
        <begin position="1051"/>
        <end position="1066"/>
    </location>
</feature>
<evidence type="ECO:0000256" key="3">
    <source>
        <dbReference type="ARBA" id="ARBA00022840"/>
    </source>
</evidence>
<feature type="compositionally biased region" description="Basic residues" evidence="6">
    <location>
        <begin position="100"/>
        <end position="112"/>
    </location>
</feature>
<dbReference type="GO" id="GO:0006334">
    <property type="term" value="P:nucleosome assembly"/>
    <property type="evidence" value="ECO:0007669"/>
    <property type="project" value="TreeGrafter"/>
</dbReference>
<dbReference type="Gene3D" id="1.10.8.60">
    <property type="match status" value="1"/>
</dbReference>
<dbReference type="InterPro" id="IPR018359">
    <property type="entry name" value="Bromodomain_CS"/>
</dbReference>